<dbReference type="PANTHER" id="PTHR32305:SF15">
    <property type="entry name" value="PROTEIN RHSA-RELATED"/>
    <property type="match status" value="1"/>
</dbReference>
<evidence type="ECO:0000259" key="5">
    <source>
        <dbReference type="Pfam" id="PF22178"/>
    </source>
</evidence>
<sequence>MDLESIFAPQNHRLIKLTTPTLELQELLLENFNGTEGLSLLFNFTLSMLSQDPALELKTLIGKPACLEIELADGGARHVHGYITQFGNSGSQGNLTHYSATLTPWLWMLGKRFNSRIFQNQSIEQVISSVFADYTPLAQYEFRLLGDLPSRSYITQYRESDLNFVLRLLESEGLFFYFEHSADQHTLIITDASNLLKPLLQQPTIRYHSTSINETADSIFRWGSRRQLQSGKIAVQTFDYKQPDHLLPVNLQSLNQQGDVTAYEIYDFPGQYTHASSADGERLVRHRIEALEVQGKIFGGASNCRAMCPGFTFELTQHHEHDRDTIEDRQFQLLTVNHHGSNNYLTGSEAGYENNFTCIRKKIPFRAQPLTLRPTVHGPQTAIVVGPPGEEIFTDDLGRVKVHFHWDRESRGANSQRKKEESSCWVRVSQTSASGGFGSIHIPRVGDEVVVSFLDGQPDRPLITGSVYNSKNTPPWSLPANKTQSGFLTRSTKGSGANANSLLFEDKQGSERISVHAERNMDTEVEHDESLSIGNNRVTNVGGSHTETVRKDAAITVLEGDFTLTTTQQGIHLYAKTTVILQVGNSSIVMTPESIALKADAILIEGSQGTTVQGKTVHINQDS</sequence>
<feature type="domain" description="Gp5/Type VI secretion system Vgr C-terminal trimerisation" evidence="5">
    <location>
        <begin position="485"/>
        <end position="559"/>
    </location>
</feature>
<dbReference type="NCBIfam" id="TIGR03361">
    <property type="entry name" value="VI_Rhs_Vgr"/>
    <property type="match status" value="1"/>
</dbReference>
<dbReference type="OrthoDB" id="9762420at2"/>
<gene>
    <name evidence="6" type="ORF">SAMN04490197_0124</name>
</gene>
<dbReference type="SUPFAM" id="SSF69349">
    <property type="entry name" value="Phage fibre proteins"/>
    <property type="match status" value="1"/>
</dbReference>
<dbReference type="Proteomes" id="UP000183653">
    <property type="component" value="Chromosome I"/>
</dbReference>
<accession>A0A1H2DVG2</accession>
<dbReference type="PANTHER" id="PTHR32305">
    <property type="match status" value="1"/>
</dbReference>
<dbReference type="Gene3D" id="4.10.220.110">
    <property type="match status" value="1"/>
</dbReference>
<dbReference type="GO" id="GO:0005576">
    <property type="term" value="C:extracellular region"/>
    <property type="evidence" value="ECO:0007669"/>
    <property type="project" value="UniProtKB-SubCell"/>
</dbReference>
<dbReference type="Pfam" id="PF22178">
    <property type="entry name" value="Gp5_trimer_C"/>
    <property type="match status" value="1"/>
</dbReference>
<dbReference type="SUPFAM" id="SSF69279">
    <property type="entry name" value="Phage tail proteins"/>
    <property type="match status" value="2"/>
</dbReference>
<dbReference type="InterPro" id="IPR050708">
    <property type="entry name" value="T6SS_VgrG/RHS"/>
</dbReference>
<proteinExistence type="inferred from homology"/>
<comment type="subcellular location">
    <subcellularLocation>
        <location evidence="1">Secreted</location>
    </subcellularLocation>
</comment>
<evidence type="ECO:0000256" key="2">
    <source>
        <dbReference type="ARBA" id="ARBA00005558"/>
    </source>
</evidence>
<dbReference type="EMBL" id="LT629782">
    <property type="protein sequence ID" value="SDT86846.1"/>
    <property type="molecule type" value="Genomic_DNA"/>
</dbReference>
<dbReference type="InterPro" id="IPR006533">
    <property type="entry name" value="T6SS_Vgr_RhsGE"/>
</dbReference>
<dbReference type="RefSeq" id="WP_057725603.1">
    <property type="nucleotide sequence ID" value="NZ_JYLM01000011.1"/>
</dbReference>
<feature type="domain" description="Gp5/Type VI secretion system Vgr protein OB-fold" evidence="4">
    <location>
        <begin position="397"/>
        <end position="468"/>
    </location>
</feature>
<dbReference type="Gene3D" id="3.55.50.10">
    <property type="entry name" value="Baseplate protein-like domains"/>
    <property type="match status" value="1"/>
</dbReference>
<evidence type="ECO:0000256" key="1">
    <source>
        <dbReference type="ARBA" id="ARBA00004613"/>
    </source>
</evidence>
<evidence type="ECO:0000259" key="4">
    <source>
        <dbReference type="Pfam" id="PF04717"/>
    </source>
</evidence>
<dbReference type="SUPFAM" id="SSF69255">
    <property type="entry name" value="gp5 N-terminal domain-like"/>
    <property type="match status" value="1"/>
</dbReference>
<keyword evidence="7" id="KW-1185">Reference proteome</keyword>
<organism evidence="6 7">
    <name type="scientific">Pseudomonas orientalis</name>
    <dbReference type="NCBI Taxonomy" id="76758"/>
    <lineage>
        <taxon>Bacteria</taxon>
        <taxon>Pseudomonadati</taxon>
        <taxon>Pseudomonadota</taxon>
        <taxon>Gammaproteobacteria</taxon>
        <taxon>Pseudomonadales</taxon>
        <taxon>Pseudomonadaceae</taxon>
        <taxon>Pseudomonas</taxon>
    </lineage>
</organism>
<dbReference type="Pfam" id="PF04717">
    <property type="entry name" value="Phage_base_V"/>
    <property type="match status" value="1"/>
</dbReference>
<protein>
    <submittedName>
        <fullName evidence="6">Type VI secretion system secreted protein VgrG</fullName>
    </submittedName>
</protein>
<comment type="similarity">
    <text evidence="2">Belongs to the VgrG protein family.</text>
</comment>
<reference evidence="6 7" key="1">
    <citation type="submission" date="2016-10" db="EMBL/GenBank/DDBJ databases">
        <authorList>
            <person name="Varghese N."/>
            <person name="Submissions S."/>
        </authorList>
    </citation>
    <scope>NUCLEOTIDE SEQUENCE [LARGE SCALE GENOMIC DNA]</scope>
    <source>
        <strain evidence="6 7">BS2775</strain>
    </source>
</reference>
<dbReference type="InterPro" id="IPR037026">
    <property type="entry name" value="Vgr_OB-fold_dom_sf"/>
</dbReference>
<evidence type="ECO:0000256" key="3">
    <source>
        <dbReference type="ARBA" id="ARBA00022525"/>
    </source>
</evidence>
<dbReference type="InterPro" id="IPR017847">
    <property type="entry name" value="T6SS_RhsGE_Vgr_subset"/>
</dbReference>
<dbReference type="InterPro" id="IPR006531">
    <property type="entry name" value="Gp5/Vgr_OB"/>
</dbReference>
<dbReference type="InterPro" id="IPR054030">
    <property type="entry name" value="Gp5_Vgr_C"/>
</dbReference>
<keyword evidence="3" id="KW-0964">Secreted</keyword>
<dbReference type="Gene3D" id="2.30.110.50">
    <property type="match status" value="1"/>
</dbReference>
<evidence type="ECO:0000313" key="7">
    <source>
        <dbReference type="Proteomes" id="UP000183653"/>
    </source>
</evidence>
<name>A0A1H2DVG2_9PSED</name>
<evidence type="ECO:0000313" key="6">
    <source>
        <dbReference type="EMBL" id="SDT86846.1"/>
    </source>
</evidence>
<dbReference type="AlphaFoldDB" id="A0A1H2DVG2"/>
<dbReference type="Gene3D" id="2.40.50.230">
    <property type="entry name" value="Gp5 N-terminal domain"/>
    <property type="match status" value="1"/>
</dbReference>
<dbReference type="NCBIfam" id="TIGR01646">
    <property type="entry name" value="vgr_GE"/>
    <property type="match status" value="1"/>
</dbReference>
<dbReference type="Pfam" id="PF05954">
    <property type="entry name" value="Phage_GPD"/>
    <property type="match status" value="1"/>
</dbReference>